<dbReference type="PATRIC" id="fig|394096.3.peg.974"/>
<keyword evidence="3 7" id="KW-0418">Kinase</keyword>
<sequence length="595" mass="63453">MHSEKYQLIQKLATGGMAEVFLAKSAGPMGFEKSLVVKRILPHLATESSFVDMFLSEARLAAQLNHPNIVQIFDFGEADGTYFIAMEYIDGVNLREVIRRAGAVGLVLPLAFCARVISAACEGLAFAHDCIDPATNLPMNIIHRDISPDNILLSRQGSVKVVDFGIAKAAGVSPHTQTGVLKGKLAYMPPEQLRNEPLDRRADVYALGIVLYELLTGFKPFRASSEAALLQAILSEPEVPVEQRRSDVPETLQRILSRAISKDREKRYPDCPSFQADLEAFIVEFIVSTGKPMGASQMAGIVAMMATAESVSPSPQKTTSLPRSPSKLIQSQPQPESSSAAAVRPVTDLAPLQEVLQPEVHGPRDERTTVARPSRLSPKVPHPHDKETAWVALVGVLLILIGGGYLSRRLLAGGPPREPVSLAPAGPTVSVSVMAPGEAHGGEALPATTPQASDGGTSSPALKDVLSSSGTDEHSQSIASAGMDVSQPPGPVLRDAGVAASGRGSSSRGEVKPPEKPRTQAVVVGQGSLDLLVVPEAMLFLNGWQMGLTRKASFPLDAGKYTLKLVNSKLQKKVEREILVTAGQTTQIDINLLEQ</sequence>
<dbReference type="PROSITE" id="PS00109">
    <property type="entry name" value="PROTEIN_KINASE_TYR"/>
    <property type="match status" value="1"/>
</dbReference>
<comment type="caution">
    <text evidence="7">The sequence shown here is derived from an EMBL/GenBank/DDBJ whole genome shotgun (WGS) entry which is preliminary data.</text>
</comment>
<proteinExistence type="predicted"/>
<dbReference type="InterPro" id="IPR011009">
    <property type="entry name" value="Kinase-like_dom_sf"/>
</dbReference>
<dbReference type="CDD" id="cd14014">
    <property type="entry name" value="STKc_PknB_like"/>
    <property type="match status" value="1"/>
</dbReference>
<evidence type="ECO:0000256" key="3">
    <source>
        <dbReference type="ARBA" id="ARBA00022777"/>
    </source>
</evidence>
<dbReference type="PANTHER" id="PTHR43289:SF6">
    <property type="entry name" value="SERINE_THREONINE-PROTEIN KINASE NEKL-3"/>
    <property type="match status" value="1"/>
</dbReference>
<keyword evidence="4" id="KW-0067">ATP-binding</keyword>
<feature type="region of interest" description="Disordered" evidence="5">
    <location>
        <begin position="312"/>
        <end position="383"/>
    </location>
</feature>
<gene>
    <name evidence="7" type="ORF">DB31_3324</name>
</gene>
<evidence type="ECO:0000256" key="2">
    <source>
        <dbReference type="ARBA" id="ARBA00022741"/>
    </source>
</evidence>
<evidence type="ECO:0000313" key="8">
    <source>
        <dbReference type="Proteomes" id="UP000028725"/>
    </source>
</evidence>
<evidence type="ECO:0000313" key="7">
    <source>
        <dbReference type="EMBL" id="KFE71194.1"/>
    </source>
</evidence>
<evidence type="ECO:0000256" key="1">
    <source>
        <dbReference type="ARBA" id="ARBA00022679"/>
    </source>
</evidence>
<dbReference type="EMBL" id="JMCB01000002">
    <property type="protein sequence ID" value="KFE71194.1"/>
    <property type="molecule type" value="Genomic_DNA"/>
</dbReference>
<dbReference type="GO" id="GO:0005524">
    <property type="term" value="F:ATP binding"/>
    <property type="evidence" value="ECO:0007669"/>
    <property type="project" value="UniProtKB-KW"/>
</dbReference>
<evidence type="ECO:0000256" key="5">
    <source>
        <dbReference type="SAM" id="MobiDB-lite"/>
    </source>
</evidence>
<feature type="compositionally biased region" description="Basic and acidic residues" evidence="5">
    <location>
        <begin position="509"/>
        <end position="518"/>
    </location>
</feature>
<dbReference type="Proteomes" id="UP000028725">
    <property type="component" value="Unassembled WGS sequence"/>
</dbReference>
<evidence type="ECO:0000259" key="6">
    <source>
        <dbReference type="PROSITE" id="PS50011"/>
    </source>
</evidence>
<keyword evidence="2" id="KW-0547">Nucleotide-binding</keyword>
<feature type="compositionally biased region" description="Polar residues" evidence="5">
    <location>
        <begin position="448"/>
        <end position="470"/>
    </location>
</feature>
<dbReference type="OrthoDB" id="9801841at2"/>
<accession>A0A085WU31</accession>
<dbReference type="SUPFAM" id="SSF56112">
    <property type="entry name" value="Protein kinase-like (PK-like)"/>
    <property type="match status" value="1"/>
</dbReference>
<dbReference type="PANTHER" id="PTHR43289">
    <property type="entry name" value="MITOGEN-ACTIVATED PROTEIN KINASE KINASE KINASE 20-RELATED"/>
    <property type="match status" value="1"/>
</dbReference>
<dbReference type="Pfam" id="PF00069">
    <property type="entry name" value="Pkinase"/>
    <property type="match status" value="1"/>
</dbReference>
<reference evidence="7 8" key="1">
    <citation type="submission" date="2014-04" db="EMBL/GenBank/DDBJ databases">
        <title>Genome assembly of Hyalangium minutum DSM 14724.</title>
        <authorList>
            <person name="Sharma G."/>
            <person name="Subramanian S."/>
        </authorList>
    </citation>
    <scope>NUCLEOTIDE SEQUENCE [LARGE SCALE GENOMIC DNA]</scope>
    <source>
        <strain evidence="7 8">DSM 14724</strain>
    </source>
</reference>
<keyword evidence="1" id="KW-0808">Transferase</keyword>
<feature type="domain" description="Protein kinase" evidence="6">
    <location>
        <begin position="6"/>
        <end position="282"/>
    </location>
</feature>
<feature type="region of interest" description="Disordered" evidence="5">
    <location>
        <begin position="438"/>
        <end position="518"/>
    </location>
</feature>
<dbReference type="InterPro" id="IPR000719">
    <property type="entry name" value="Prot_kinase_dom"/>
</dbReference>
<feature type="compositionally biased region" description="Low complexity" evidence="5">
    <location>
        <begin position="494"/>
        <end position="508"/>
    </location>
</feature>
<dbReference type="Gene3D" id="3.30.200.20">
    <property type="entry name" value="Phosphorylase Kinase, domain 1"/>
    <property type="match status" value="1"/>
</dbReference>
<keyword evidence="7" id="KW-0723">Serine/threonine-protein kinase</keyword>
<dbReference type="RefSeq" id="WP_044182851.1">
    <property type="nucleotide sequence ID" value="NZ_JMCB01000002.1"/>
</dbReference>
<feature type="compositionally biased region" description="Polar residues" evidence="5">
    <location>
        <begin position="312"/>
        <end position="329"/>
    </location>
</feature>
<dbReference type="STRING" id="394096.DB31_3324"/>
<feature type="compositionally biased region" description="Low complexity" evidence="5">
    <location>
        <begin position="330"/>
        <end position="342"/>
    </location>
</feature>
<dbReference type="Gene3D" id="1.10.510.10">
    <property type="entry name" value="Transferase(Phosphotransferase) domain 1"/>
    <property type="match status" value="1"/>
</dbReference>
<evidence type="ECO:0000256" key="4">
    <source>
        <dbReference type="ARBA" id="ARBA00022840"/>
    </source>
</evidence>
<dbReference type="AlphaFoldDB" id="A0A085WU31"/>
<keyword evidence="8" id="KW-1185">Reference proteome</keyword>
<organism evidence="7 8">
    <name type="scientific">Hyalangium minutum</name>
    <dbReference type="NCBI Taxonomy" id="394096"/>
    <lineage>
        <taxon>Bacteria</taxon>
        <taxon>Pseudomonadati</taxon>
        <taxon>Myxococcota</taxon>
        <taxon>Myxococcia</taxon>
        <taxon>Myxococcales</taxon>
        <taxon>Cystobacterineae</taxon>
        <taxon>Archangiaceae</taxon>
        <taxon>Hyalangium</taxon>
    </lineage>
</organism>
<dbReference type="PROSITE" id="PS50011">
    <property type="entry name" value="PROTEIN_KINASE_DOM"/>
    <property type="match status" value="1"/>
</dbReference>
<dbReference type="GO" id="GO:0004674">
    <property type="term" value="F:protein serine/threonine kinase activity"/>
    <property type="evidence" value="ECO:0007669"/>
    <property type="project" value="UniProtKB-KW"/>
</dbReference>
<protein>
    <submittedName>
        <fullName evidence="7">Serine/threonine protein kinase PrkC, regulator of stationary phase</fullName>
    </submittedName>
</protein>
<dbReference type="InterPro" id="IPR008266">
    <property type="entry name" value="Tyr_kinase_AS"/>
</dbReference>
<name>A0A085WU31_9BACT</name>